<proteinExistence type="predicted"/>
<dbReference type="Pfam" id="PF21686">
    <property type="entry name" value="LigD_Prim-Pol"/>
    <property type="match status" value="1"/>
</dbReference>
<keyword evidence="3" id="KW-1185">Reference proteome</keyword>
<evidence type="ECO:0000259" key="1">
    <source>
        <dbReference type="Pfam" id="PF21686"/>
    </source>
</evidence>
<dbReference type="InterPro" id="IPR052171">
    <property type="entry name" value="NHEJ_LigD"/>
</dbReference>
<gene>
    <name evidence="2" type="ORF">SAMN05216551_104165</name>
</gene>
<dbReference type="OrthoDB" id="9802472at2"/>
<reference evidence="3" key="1">
    <citation type="submission" date="2016-09" db="EMBL/GenBank/DDBJ databases">
        <authorList>
            <person name="Varghese N."/>
            <person name="Submissions S."/>
        </authorList>
    </citation>
    <scope>NUCLEOTIDE SEQUENCE [LARGE SCALE GENOMIC DNA]</scope>
    <source>
        <strain evidence="3">JS23</strain>
    </source>
</reference>
<dbReference type="Gene3D" id="3.90.920.10">
    <property type="entry name" value="DNA primase, PRIM domain"/>
    <property type="match status" value="1"/>
</dbReference>
<dbReference type="Proteomes" id="UP000243719">
    <property type="component" value="Unassembled WGS sequence"/>
</dbReference>
<protein>
    <submittedName>
        <fullName evidence="2">Bifunctional non-homologous end joining protein LigD</fullName>
    </submittedName>
</protein>
<evidence type="ECO:0000313" key="2">
    <source>
        <dbReference type="EMBL" id="SDV48106.1"/>
    </source>
</evidence>
<dbReference type="RefSeq" id="WP_091907018.1">
    <property type="nucleotide sequence ID" value="NZ_FNLO01000004.1"/>
</dbReference>
<feature type="domain" description="DNA ligase D polymerase" evidence="1">
    <location>
        <begin position="3"/>
        <end position="125"/>
    </location>
</feature>
<dbReference type="AlphaFoldDB" id="A0A1H2PNE3"/>
<dbReference type="STRING" id="1770053.SAMN05216551_104165"/>
<sequence>MLEVARPDGLLSAARMNVIEFHTGNAKKDRIDRPDRMAFDLDPGEGVPWEQMRESAQLVRVPLKELGLPTFLKTSGGKGAHVVVLIKRLHDWDTVNGFAQAVVEHLARMIPRRFVPKSGPCNRVGSN</sequence>
<dbReference type="PANTHER" id="PTHR42705">
    <property type="entry name" value="BIFUNCTIONAL NON-HOMOLOGOUS END JOINING PROTEIN LIGD"/>
    <property type="match status" value="1"/>
</dbReference>
<accession>A0A1H2PNE3</accession>
<dbReference type="PANTHER" id="PTHR42705:SF2">
    <property type="entry name" value="BIFUNCTIONAL NON-HOMOLOGOUS END JOINING PROTEIN LIGD"/>
    <property type="match status" value="1"/>
</dbReference>
<dbReference type="EMBL" id="FNLO01000004">
    <property type="protein sequence ID" value="SDV48106.1"/>
    <property type="molecule type" value="Genomic_DNA"/>
</dbReference>
<name>A0A1H2PNE3_9BURK</name>
<evidence type="ECO:0000313" key="3">
    <source>
        <dbReference type="Proteomes" id="UP000243719"/>
    </source>
</evidence>
<organism evidence="2 3">
    <name type="scientific">Chitinasiproducens palmae</name>
    <dbReference type="NCBI Taxonomy" id="1770053"/>
    <lineage>
        <taxon>Bacteria</taxon>
        <taxon>Pseudomonadati</taxon>
        <taxon>Pseudomonadota</taxon>
        <taxon>Betaproteobacteria</taxon>
        <taxon>Burkholderiales</taxon>
        <taxon>Burkholderiaceae</taxon>
        <taxon>Chitinasiproducens</taxon>
    </lineage>
</organism>
<dbReference type="InterPro" id="IPR014145">
    <property type="entry name" value="LigD_pol_dom"/>
</dbReference>